<sequence length="186" mass="20469">MGQYIWHDLPLDERLSKPKIDDRPGARLKAEDARGLLHFPDRLGDLLTLKSCLAGAKIVFSGNGYAPSVTAWGWTPRDQEVIEDYVKRRVEKHMSSLTERQGLVLLAVRNDGSVDVATWGKSSQDCKVLGDLGSKELGALPSCPFQTWWGWGNGGVPKRFPAQTLKTLSENAQAYVKKNTHPGAVG</sequence>
<dbReference type="EMBL" id="JX100810">
    <property type="protein sequence ID" value="AFU88109.1"/>
    <property type="molecule type" value="Genomic_DNA"/>
</dbReference>
<gene>
    <name evidence="1" type="ORF">CcrColossus_gp239</name>
</gene>
<organism evidence="1 2">
    <name type="scientific">Caulobacter phage CcrColossus</name>
    <dbReference type="NCBI Taxonomy" id="1211640"/>
    <lineage>
        <taxon>Viruses</taxon>
        <taxon>Duplodnaviria</taxon>
        <taxon>Heunggongvirae</taxon>
        <taxon>Uroviricota</taxon>
        <taxon>Caudoviricetes</taxon>
        <taxon>Jeanschmidtviridae</taxon>
        <taxon>Colossusvirus</taxon>
        <taxon>Colossusvirus colossus</taxon>
    </lineage>
</organism>
<accession>K4JRY7</accession>
<dbReference type="GeneID" id="13995167"/>
<evidence type="ECO:0000313" key="1">
    <source>
        <dbReference type="EMBL" id="AFU88109.1"/>
    </source>
</evidence>
<proteinExistence type="predicted"/>
<dbReference type="RefSeq" id="YP_006988473.1">
    <property type="nucleotide sequence ID" value="NC_019406.1"/>
</dbReference>
<reference evidence="1 2" key="1">
    <citation type="journal article" date="2012" name="BMC Genomics">
        <title>The Caulobacter crescentus phage phiCbK: genomics of a canonical phage.</title>
        <authorList>
            <person name="Gill J.J."/>
            <person name="Berry J.D."/>
            <person name="Russell W.K."/>
            <person name="Lessor L."/>
            <person name="Escobar Garcia D.A."/>
            <person name="Hernandez D."/>
            <person name="Kane A."/>
            <person name="Keene J."/>
            <person name="Maddox M."/>
            <person name="Martin R."/>
            <person name="Mohan S."/>
            <person name="Thorn A.M."/>
            <person name="Russell D.H."/>
            <person name="Young R."/>
        </authorList>
    </citation>
    <scope>NUCLEOTIDE SEQUENCE [LARGE SCALE GENOMIC DNA]</scope>
</reference>
<dbReference type="KEGG" id="vg:13995167"/>
<evidence type="ECO:0000313" key="2">
    <source>
        <dbReference type="Proteomes" id="UP000000463"/>
    </source>
</evidence>
<name>K4JRY7_9CAUD</name>
<keyword evidence="2" id="KW-1185">Reference proteome</keyword>
<dbReference type="Proteomes" id="UP000000463">
    <property type="component" value="Segment"/>
</dbReference>
<protein>
    <submittedName>
        <fullName evidence="1">Uncharacterized protein</fullName>
    </submittedName>
</protein>